<keyword evidence="3" id="KW-1185">Reference proteome</keyword>
<proteinExistence type="predicted"/>
<dbReference type="EMBL" id="JAEACQ010000264">
    <property type="protein sequence ID" value="MBL7631254.1"/>
    <property type="molecule type" value="Genomic_DNA"/>
</dbReference>
<sequence length="136" mass="13931">MPVQVSSSERAARAGAAGSDAPVDPASAHGFAPMPRDGATLGAQPGPAHGAGRSCQHHPICPSADAPDRDAARMVRAHPDQGWSLLCNGVILFEDTGEILPTGRTVEPRRGPSRPGSGRAARPPVPRRATVVPAVV</sequence>
<reference evidence="2" key="1">
    <citation type="submission" date="2020-12" db="EMBL/GenBank/DDBJ databases">
        <title>Genomic characterization of non-nitrogen-fixing Frankia strains.</title>
        <authorList>
            <person name="Carlos-Shanley C."/>
            <person name="Guerra T."/>
            <person name="Hahn D."/>
        </authorList>
    </citation>
    <scope>NUCLEOTIDE SEQUENCE</scope>
    <source>
        <strain evidence="2">CN6</strain>
    </source>
</reference>
<name>A0A937RPY7_9ACTN</name>
<feature type="region of interest" description="Disordered" evidence="1">
    <location>
        <begin position="101"/>
        <end position="136"/>
    </location>
</feature>
<organism evidence="2 3">
    <name type="scientific">Frankia nepalensis</name>
    <dbReference type="NCBI Taxonomy" id="1836974"/>
    <lineage>
        <taxon>Bacteria</taxon>
        <taxon>Bacillati</taxon>
        <taxon>Actinomycetota</taxon>
        <taxon>Actinomycetes</taxon>
        <taxon>Frankiales</taxon>
        <taxon>Frankiaceae</taxon>
        <taxon>Frankia</taxon>
    </lineage>
</organism>
<protein>
    <submittedName>
        <fullName evidence="2">Uncharacterized protein</fullName>
    </submittedName>
</protein>
<evidence type="ECO:0000256" key="1">
    <source>
        <dbReference type="SAM" id="MobiDB-lite"/>
    </source>
</evidence>
<dbReference type="AlphaFoldDB" id="A0A937RPY7"/>
<accession>A0A937RPY7</accession>
<evidence type="ECO:0000313" key="3">
    <source>
        <dbReference type="Proteomes" id="UP000604475"/>
    </source>
</evidence>
<dbReference type="InterPro" id="IPR046041">
    <property type="entry name" value="DUF5999"/>
</dbReference>
<feature type="region of interest" description="Disordered" evidence="1">
    <location>
        <begin position="1"/>
        <end position="67"/>
    </location>
</feature>
<evidence type="ECO:0000313" key="2">
    <source>
        <dbReference type="EMBL" id="MBL7631254.1"/>
    </source>
</evidence>
<comment type="caution">
    <text evidence="2">The sequence shown here is derived from an EMBL/GenBank/DDBJ whole genome shotgun (WGS) entry which is preliminary data.</text>
</comment>
<dbReference type="Pfam" id="PF19462">
    <property type="entry name" value="DUF5999"/>
    <property type="match status" value="1"/>
</dbReference>
<feature type="compositionally biased region" description="Low complexity" evidence="1">
    <location>
        <begin position="1"/>
        <end position="21"/>
    </location>
</feature>
<feature type="compositionally biased region" description="Low complexity" evidence="1">
    <location>
        <begin position="113"/>
        <end position="136"/>
    </location>
</feature>
<dbReference type="Proteomes" id="UP000604475">
    <property type="component" value="Unassembled WGS sequence"/>
</dbReference>
<gene>
    <name evidence="2" type="ORF">I7412_29670</name>
</gene>